<dbReference type="InterPro" id="IPR036844">
    <property type="entry name" value="Hint_dom_sf"/>
</dbReference>
<evidence type="ECO:0000313" key="1">
    <source>
        <dbReference type="EMBL" id="QHU04945.1"/>
    </source>
</evidence>
<protein>
    <submittedName>
        <fullName evidence="1">Uncharacterized protein</fullName>
    </submittedName>
</protein>
<dbReference type="EMBL" id="MN740405">
    <property type="protein sequence ID" value="QHU04945.1"/>
    <property type="molecule type" value="Genomic_DNA"/>
</dbReference>
<dbReference type="SUPFAM" id="SSF51294">
    <property type="entry name" value="Hedgehog/intein (Hint) domain"/>
    <property type="match status" value="1"/>
</dbReference>
<proteinExistence type="predicted"/>
<dbReference type="AlphaFoldDB" id="A0A6C0JGM5"/>
<organism evidence="1">
    <name type="scientific">viral metagenome</name>
    <dbReference type="NCBI Taxonomy" id="1070528"/>
    <lineage>
        <taxon>unclassified sequences</taxon>
        <taxon>metagenomes</taxon>
        <taxon>organismal metagenomes</taxon>
    </lineage>
</organism>
<accession>A0A6C0JGM5</accession>
<name>A0A6C0JGM5_9ZZZZ</name>
<sequence length="407" mass="45374">MSIVTIASNVFSNEDLEYLTQCPQTIAAKDALTGSKVSYFNLPITASIRQSIKISLGLDLENVSNIPMRWITGDTTAHNDVGASAFENTYLVYLTDSPGEFIVGDKVHSIESNHAFVFSEGTTHFTQNTGDEPRLLLGPMNEFAEPVGRMTTIYYYNSYSDYQVQNGNTLGYQENSWIIGDSANIIGSGIGNYTNWRIAYIYGSNVPTGVFSNGFDLSTLGLGAYTFYLYPAAPCFLEGTTVLVSVDGQEKYVPIESLRKGDFVKTSRNGYKKIEVIGQGNIENPASDERIENRLYKCSTSNYSELKEDLYITGCHSILVDTLSDFQKEETIKHLGQTFVTDGKYRLMACIDERAKPWNSEGRFTIWHLALENADPKMNYGIYVNGGLLVETTSINFLKNRSNMELQ</sequence>
<reference evidence="1" key="1">
    <citation type="journal article" date="2020" name="Nature">
        <title>Giant virus diversity and host interactions through global metagenomics.</title>
        <authorList>
            <person name="Schulz F."/>
            <person name="Roux S."/>
            <person name="Paez-Espino D."/>
            <person name="Jungbluth S."/>
            <person name="Walsh D.A."/>
            <person name="Denef V.J."/>
            <person name="McMahon K.D."/>
            <person name="Konstantinidis K.T."/>
            <person name="Eloe-Fadrosh E.A."/>
            <person name="Kyrpides N.C."/>
            <person name="Woyke T."/>
        </authorList>
    </citation>
    <scope>NUCLEOTIDE SEQUENCE</scope>
    <source>
        <strain evidence="1">GVMAG-M-3300027708-5</strain>
    </source>
</reference>